<dbReference type="AlphaFoldDB" id="A0AAI9SUZ7"/>
<reference evidence="2" key="1">
    <citation type="journal article" date="2022" name="DNA Res.">
        <title>Genome analysis of five recently described species of the CUG-Ser clade uncovers Candida theae as a new hybrid lineage with pathogenic potential in the Candida parapsilosis species complex.</title>
        <authorList>
            <person name="Mixao V."/>
            <person name="Del Olmo V."/>
            <person name="Hegedusova E."/>
            <person name="Saus E."/>
            <person name="Pryszcz L."/>
            <person name="Cillingova A."/>
            <person name="Nosek J."/>
            <person name="Gabaldon T."/>
        </authorList>
    </citation>
    <scope>NUCLEOTIDE SEQUENCE</scope>
    <source>
        <strain evidence="2">CBS 10844</strain>
    </source>
</reference>
<evidence type="ECO:0000256" key="1">
    <source>
        <dbReference type="SAM" id="MobiDB-lite"/>
    </source>
</evidence>
<evidence type="ECO:0000313" key="3">
    <source>
        <dbReference type="Proteomes" id="UP001202479"/>
    </source>
</evidence>
<accession>A0AAI9SUZ7</accession>
<keyword evidence="3" id="KW-1185">Reference proteome</keyword>
<dbReference type="RefSeq" id="XP_049178931.1">
    <property type="nucleotide sequence ID" value="XM_049325474.1"/>
</dbReference>
<sequence length="77" mass="7642">MAAVAVAEAKVAVANAPPANAPPANAPPANAAAAANLATLRDVIIAAVKQEAPSSISSYSMSRDYRSSKAGGTKQHI</sequence>
<comment type="caution">
    <text evidence="2">The sequence shown here is derived from an EMBL/GenBank/DDBJ whole genome shotgun (WGS) entry which is preliminary data.</text>
</comment>
<dbReference type="Proteomes" id="UP001202479">
    <property type="component" value="Unassembled WGS sequence"/>
</dbReference>
<dbReference type="EMBL" id="JAHUZD010000137">
    <property type="protein sequence ID" value="KAI3403184.1"/>
    <property type="molecule type" value="Genomic_DNA"/>
</dbReference>
<organism evidence="2 3">
    <name type="scientific">Candida oxycetoniae</name>
    <dbReference type="NCBI Taxonomy" id="497107"/>
    <lineage>
        <taxon>Eukaryota</taxon>
        <taxon>Fungi</taxon>
        <taxon>Dikarya</taxon>
        <taxon>Ascomycota</taxon>
        <taxon>Saccharomycotina</taxon>
        <taxon>Pichiomycetes</taxon>
        <taxon>Debaryomycetaceae</taxon>
        <taxon>Candida/Lodderomyces clade</taxon>
        <taxon>Candida</taxon>
    </lineage>
</organism>
<name>A0AAI9SUZ7_9ASCO</name>
<evidence type="ECO:0000313" key="2">
    <source>
        <dbReference type="EMBL" id="KAI3403184.1"/>
    </source>
</evidence>
<proteinExistence type="predicted"/>
<protein>
    <submittedName>
        <fullName evidence="2">Uncharacterized protein</fullName>
    </submittedName>
</protein>
<feature type="region of interest" description="Disordered" evidence="1">
    <location>
        <begin position="52"/>
        <end position="77"/>
    </location>
</feature>
<gene>
    <name evidence="2" type="ORF">KGF56_004073</name>
</gene>
<dbReference type="GeneID" id="73381688"/>